<accession>A0A8J7AMS0</accession>
<proteinExistence type="inferred from homology"/>
<dbReference type="Pfam" id="PF04820">
    <property type="entry name" value="Trp_halogenase"/>
    <property type="match status" value="1"/>
</dbReference>
<dbReference type="Gene3D" id="3.50.50.60">
    <property type="entry name" value="FAD/NAD(P)-binding domain"/>
    <property type="match status" value="1"/>
</dbReference>
<sequence length="627" mass="70282">MPISHKNFDVAIIGSGIAGSMLAAILSRIGLNVVVFEANSHPRFSIGESMILETSEVMRAMAETYDVPELAYFSSENYFDQIGTSHGIKRHFSFMHHAEGQPFNSQHILQAVIPKQPHGHELHLYRQDTDYFLAMIAIRYGATVLQKTAVQSVNIDAEGARLLTKNQTFWADYVVDAGGFRSVLAEQFNLRHHDLQTHSRAIFTHMVDVPCYHQLGSSKQVYGLPFRLSEGTLHHVFEGGWLWVIPFNNHSRSTNPLCSVGLMLDPRIHPACPKLSPEAEFYQFIQQFPGIAAQFQSGKAVRPWTRTGRLQYGVKRVVGDRYCLLGQAAGFIDPLFSKGLYTALACTSVLAERLLAAKASNDYSTAQFQPVEDITLAFIHENDRLVANAYRSFAHYDLWATYTVLWLLGAYLELVKLISNRVLATDSSDYYRRLQDLRLAGGAFPPFRTLVQPLYTLIESSDLTDAKVANAVSQQVKQQLAQVPWMPEAFQQVLQGKNHLPANKLSLKLLNRKHGFLGQGSYRAHFFDSLPLQNLAWTFLQEQVRYSRPALRLQRAAQLQSKKTVNPSPHHPFASYRWATAAAAALLLAAVVYTPRWSKPITVGLANFLANPTTSQMVCSSHANISH</sequence>
<dbReference type="SUPFAM" id="SSF51905">
    <property type="entry name" value="FAD/NAD(P)-binding domain"/>
    <property type="match status" value="1"/>
</dbReference>
<dbReference type="Proteomes" id="UP000636505">
    <property type="component" value="Unassembled WGS sequence"/>
</dbReference>
<evidence type="ECO:0000256" key="2">
    <source>
        <dbReference type="ARBA" id="ARBA00023033"/>
    </source>
</evidence>
<dbReference type="EMBL" id="JADEXG010000022">
    <property type="protein sequence ID" value="MBE9077805.1"/>
    <property type="molecule type" value="Genomic_DNA"/>
</dbReference>
<dbReference type="PRINTS" id="PR00420">
    <property type="entry name" value="RNGMNOXGNASE"/>
</dbReference>
<dbReference type="RefSeq" id="WP_193906959.1">
    <property type="nucleotide sequence ID" value="NZ_JADEXG010000022.1"/>
</dbReference>
<dbReference type="PANTHER" id="PTHR43747:SF5">
    <property type="entry name" value="FAD-BINDING DOMAIN-CONTAINING PROTEIN"/>
    <property type="match status" value="1"/>
</dbReference>
<name>A0A8J7AMS0_9CYAN</name>
<dbReference type="InterPro" id="IPR006905">
    <property type="entry name" value="Flavin_halogenase"/>
</dbReference>
<evidence type="ECO:0000256" key="3">
    <source>
        <dbReference type="ARBA" id="ARBA00038396"/>
    </source>
</evidence>
<keyword evidence="5" id="KW-1185">Reference proteome</keyword>
<gene>
    <name evidence="4" type="ORF">IQ241_10955</name>
</gene>
<dbReference type="GO" id="GO:0004497">
    <property type="term" value="F:monooxygenase activity"/>
    <property type="evidence" value="ECO:0007669"/>
    <property type="project" value="UniProtKB-KW"/>
</dbReference>
<evidence type="ECO:0000313" key="5">
    <source>
        <dbReference type="Proteomes" id="UP000636505"/>
    </source>
</evidence>
<organism evidence="4 5">
    <name type="scientific">Vasconcelosia minhoensis LEGE 07310</name>
    <dbReference type="NCBI Taxonomy" id="915328"/>
    <lineage>
        <taxon>Bacteria</taxon>
        <taxon>Bacillati</taxon>
        <taxon>Cyanobacteriota</taxon>
        <taxon>Cyanophyceae</taxon>
        <taxon>Nodosilineales</taxon>
        <taxon>Cymatolegaceae</taxon>
        <taxon>Vasconcelosia</taxon>
        <taxon>Vasconcelosia minhoensis</taxon>
    </lineage>
</organism>
<dbReference type="AlphaFoldDB" id="A0A8J7AMS0"/>
<keyword evidence="1" id="KW-0560">Oxidoreductase</keyword>
<comment type="similarity">
    <text evidence="3">Belongs to the flavin-dependent halogenase family. Bacterial tryptophan halogenase subfamily.</text>
</comment>
<dbReference type="InterPro" id="IPR050816">
    <property type="entry name" value="Flavin-dep_Halogenase_NPB"/>
</dbReference>
<protein>
    <submittedName>
        <fullName evidence="4">NAD(P)/FAD-dependent oxidoreductase</fullName>
    </submittedName>
</protein>
<dbReference type="Pfam" id="PF13450">
    <property type="entry name" value="NAD_binding_8"/>
    <property type="match status" value="1"/>
</dbReference>
<dbReference type="InterPro" id="IPR036188">
    <property type="entry name" value="FAD/NAD-bd_sf"/>
</dbReference>
<keyword evidence="2" id="KW-0503">Monooxygenase</keyword>
<evidence type="ECO:0000256" key="1">
    <source>
        <dbReference type="ARBA" id="ARBA00023002"/>
    </source>
</evidence>
<reference evidence="4" key="1">
    <citation type="submission" date="2020-10" db="EMBL/GenBank/DDBJ databases">
        <authorList>
            <person name="Castelo-Branco R."/>
            <person name="Eusebio N."/>
            <person name="Adriana R."/>
            <person name="Vieira A."/>
            <person name="Brugerolle De Fraissinette N."/>
            <person name="Rezende De Castro R."/>
            <person name="Schneider M.P."/>
            <person name="Vasconcelos V."/>
            <person name="Leao P.N."/>
        </authorList>
    </citation>
    <scope>NUCLEOTIDE SEQUENCE</scope>
    <source>
        <strain evidence="4">LEGE 07310</strain>
    </source>
</reference>
<dbReference type="PANTHER" id="PTHR43747">
    <property type="entry name" value="FAD-BINDING PROTEIN"/>
    <property type="match status" value="1"/>
</dbReference>
<comment type="caution">
    <text evidence="4">The sequence shown here is derived from an EMBL/GenBank/DDBJ whole genome shotgun (WGS) entry which is preliminary data.</text>
</comment>
<evidence type="ECO:0000313" key="4">
    <source>
        <dbReference type="EMBL" id="MBE9077805.1"/>
    </source>
</evidence>